<dbReference type="RefSeq" id="WP_226724457.1">
    <property type="nucleotide sequence ID" value="NZ_JAJAUY010000003.1"/>
</dbReference>
<evidence type="ECO:0000313" key="2">
    <source>
        <dbReference type="EMBL" id="MCB5178054.1"/>
    </source>
</evidence>
<keyword evidence="3" id="KW-1185">Reference proteome</keyword>
<organism evidence="2 3">
    <name type="scientific">Streptomyces antimicrobicus</name>
    <dbReference type="NCBI Taxonomy" id="2883108"/>
    <lineage>
        <taxon>Bacteria</taxon>
        <taxon>Bacillati</taxon>
        <taxon>Actinomycetota</taxon>
        <taxon>Actinomycetes</taxon>
        <taxon>Kitasatosporales</taxon>
        <taxon>Streptomycetaceae</taxon>
        <taxon>Streptomyces</taxon>
    </lineage>
</organism>
<gene>
    <name evidence="2" type="ORF">LG632_01430</name>
</gene>
<dbReference type="Proteomes" id="UP001199054">
    <property type="component" value="Unassembled WGS sequence"/>
</dbReference>
<feature type="region of interest" description="Disordered" evidence="1">
    <location>
        <begin position="26"/>
        <end position="58"/>
    </location>
</feature>
<accession>A0ABS8B0E8</accession>
<reference evidence="2 3" key="1">
    <citation type="submission" date="2021-10" db="EMBL/GenBank/DDBJ databases">
        <title>Streptomyces sp. strain SMC 277, a novel streptomycete isolated from soil.</title>
        <authorList>
            <person name="Chanama M."/>
        </authorList>
    </citation>
    <scope>NUCLEOTIDE SEQUENCE [LARGE SCALE GENOMIC DNA]</scope>
    <source>
        <strain evidence="2 3">SMC 277</strain>
    </source>
</reference>
<comment type="caution">
    <text evidence="2">The sequence shown here is derived from an EMBL/GenBank/DDBJ whole genome shotgun (WGS) entry which is preliminary data.</text>
</comment>
<protein>
    <submittedName>
        <fullName evidence="2">Uncharacterized protein</fullName>
    </submittedName>
</protein>
<evidence type="ECO:0000313" key="3">
    <source>
        <dbReference type="Proteomes" id="UP001199054"/>
    </source>
</evidence>
<dbReference type="EMBL" id="JAJAUY010000003">
    <property type="protein sequence ID" value="MCB5178054.1"/>
    <property type="molecule type" value="Genomic_DNA"/>
</dbReference>
<name>A0ABS8B0E8_9ACTN</name>
<evidence type="ECO:0000256" key="1">
    <source>
        <dbReference type="SAM" id="MobiDB-lite"/>
    </source>
</evidence>
<proteinExistence type="predicted"/>
<sequence length="58" mass="6536">MSPPPRYEVMECSISSLQRYTQGWMKSRSSGAGRSTPALFTAWSARQRPRTRSREAGS</sequence>